<evidence type="ECO:0000256" key="4">
    <source>
        <dbReference type="ARBA" id="ARBA00022705"/>
    </source>
</evidence>
<dbReference type="InterPro" id="IPR015797">
    <property type="entry name" value="NUDIX_hydrolase-like_dom_sf"/>
</dbReference>
<dbReference type="SUPFAM" id="SSF55811">
    <property type="entry name" value="Nudix"/>
    <property type="match status" value="1"/>
</dbReference>
<gene>
    <name evidence="13" type="ORF">ATJ88_3523</name>
</gene>
<dbReference type="AlphaFoldDB" id="A0A2A9F051"/>
<dbReference type="Gene3D" id="3.90.79.10">
    <property type="entry name" value="Nucleoside Triphosphate Pyrophosphohydrolase"/>
    <property type="match status" value="1"/>
</dbReference>
<accession>A0A2A9F051</accession>
<evidence type="ECO:0000256" key="11">
    <source>
        <dbReference type="ARBA" id="ARBA00038905"/>
    </source>
</evidence>
<evidence type="ECO:0000256" key="8">
    <source>
        <dbReference type="ARBA" id="ARBA00022842"/>
    </source>
</evidence>
<dbReference type="Pfam" id="PF14815">
    <property type="entry name" value="NUDIX_4"/>
    <property type="match status" value="1"/>
</dbReference>
<dbReference type="GO" id="GO:0008413">
    <property type="term" value="F:8-oxo-7,8-dihydroguanosine triphosphate pyrophosphatase activity"/>
    <property type="evidence" value="ECO:0007669"/>
    <property type="project" value="TreeGrafter"/>
</dbReference>
<evidence type="ECO:0000256" key="10">
    <source>
        <dbReference type="ARBA" id="ARBA00035861"/>
    </source>
</evidence>
<evidence type="ECO:0000256" key="3">
    <source>
        <dbReference type="ARBA" id="ARBA00022457"/>
    </source>
</evidence>
<evidence type="ECO:0000256" key="6">
    <source>
        <dbReference type="ARBA" id="ARBA00022763"/>
    </source>
</evidence>
<dbReference type="Proteomes" id="UP000224130">
    <property type="component" value="Unassembled WGS sequence"/>
</dbReference>
<dbReference type="GO" id="GO:0046872">
    <property type="term" value="F:metal ion binding"/>
    <property type="evidence" value="ECO:0007669"/>
    <property type="project" value="UniProtKB-KW"/>
</dbReference>
<dbReference type="InterPro" id="IPR029119">
    <property type="entry name" value="MutY_C"/>
</dbReference>
<dbReference type="PROSITE" id="PS51462">
    <property type="entry name" value="NUDIX"/>
    <property type="match status" value="1"/>
</dbReference>
<protein>
    <recommendedName>
        <fullName evidence="11">8-oxo-dGTP diphosphatase</fullName>
        <ecNumber evidence="11">3.6.1.55</ecNumber>
    </recommendedName>
</protein>
<keyword evidence="4" id="KW-0235">DNA replication</keyword>
<dbReference type="GO" id="GO:0044715">
    <property type="term" value="F:8-oxo-dGDP phosphatase activity"/>
    <property type="evidence" value="ECO:0007669"/>
    <property type="project" value="TreeGrafter"/>
</dbReference>
<proteinExistence type="inferred from homology"/>
<evidence type="ECO:0000313" key="13">
    <source>
        <dbReference type="EMBL" id="PFG44787.1"/>
    </source>
</evidence>
<keyword evidence="9" id="KW-0234">DNA repair</keyword>
<keyword evidence="14" id="KW-1185">Reference proteome</keyword>
<dbReference type="GO" id="GO:0035539">
    <property type="term" value="F:8-oxo-7,8-dihydrodeoxyguanosine triphosphate pyrophosphatase activity"/>
    <property type="evidence" value="ECO:0007669"/>
    <property type="project" value="UniProtKB-EC"/>
</dbReference>
<dbReference type="OrthoDB" id="9804442at2"/>
<comment type="catalytic activity">
    <reaction evidence="10">
        <text>8-oxo-dGTP + H2O = 8-oxo-dGMP + diphosphate + H(+)</text>
        <dbReference type="Rhea" id="RHEA:31575"/>
        <dbReference type="ChEBI" id="CHEBI:15377"/>
        <dbReference type="ChEBI" id="CHEBI:15378"/>
        <dbReference type="ChEBI" id="CHEBI:33019"/>
        <dbReference type="ChEBI" id="CHEBI:63224"/>
        <dbReference type="ChEBI" id="CHEBI:77896"/>
        <dbReference type="EC" id="3.6.1.55"/>
    </reaction>
</comment>
<feature type="domain" description="Nudix hydrolase" evidence="12">
    <location>
        <begin position="5"/>
        <end position="129"/>
    </location>
</feature>
<evidence type="ECO:0000256" key="1">
    <source>
        <dbReference type="ARBA" id="ARBA00001946"/>
    </source>
</evidence>
<keyword evidence="8" id="KW-0460">Magnesium</keyword>
<reference evidence="13 14" key="1">
    <citation type="submission" date="2017-10" db="EMBL/GenBank/DDBJ databases">
        <title>Sequencing the genomes of 1000 actinobacteria strains.</title>
        <authorList>
            <person name="Klenk H.-P."/>
        </authorList>
    </citation>
    <scope>NUCLEOTIDE SEQUENCE [LARGE SCALE GENOMIC DNA]</scope>
    <source>
        <strain evidence="13 14">DSM 21863</strain>
    </source>
</reference>
<evidence type="ECO:0000256" key="2">
    <source>
        <dbReference type="ARBA" id="ARBA00005582"/>
    </source>
</evidence>
<dbReference type="InterPro" id="IPR020476">
    <property type="entry name" value="Nudix_hydrolase"/>
</dbReference>
<organism evidence="13 14">
    <name type="scientific">Isoptericola jiangsuensis</name>
    <dbReference type="NCBI Taxonomy" id="548579"/>
    <lineage>
        <taxon>Bacteria</taxon>
        <taxon>Bacillati</taxon>
        <taxon>Actinomycetota</taxon>
        <taxon>Actinomycetes</taxon>
        <taxon>Micrococcales</taxon>
        <taxon>Promicromonosporaceae</taxon>
        <taxon>Isoptericola</taxon>
    </lineage>
</organism>
<comment type="caution">
    <text evidence="13">The sequence shown here is derived from an EMBL/GenBank/DDBJ whole genome shotgun (WGS) entry which is preliminary data.</text>
</comment>
<evidence type="ECO:0000259" key="12">
    <source>
        <dbReference type="PROSITE" id="PS51462"/>
    </source>
</evidence>
<dbReference type="InterPro" id="IPR047127">
    <property type="entry name" value="MutT-like"/>
</dbReference>
<evidence type="ECO:0000256" key="9">
    <source>
        <dbReference type="ARBA" id="ARBA00023204"/>
    </source>
</evidence>
<comment type="similarity">
    <text evidence="2">Belongs to the Nudix hydrolase family.</text>
</comment>
<dbReference type="RefSeq" id="WP_098464943.1">
    <property type="nucleotide sequence ID" value="NZ_PDJJ01000001.1"/>
</dbReference>
<dbReference type="CDD" id="cd03425">
    <property type="entry name" value="NUDIX_MutT_NudA_like"/>
    <property type="match status" value="1"/>
</dbReference>
<dbReference type="GO" id="GO:0006281">
    <property type="term" value="P:DNA repair"/>
    <property type="evidence" value="ECO:0007669"/>
    <property type="project" value="UniProtKB-KW"/>
</dbReference>
<dbReference type="EMBL" id="PDJJ01000001">
    <property type="protein sequence ID" value="PFG44787.1"/>
    <property type="molecule type" value="Genomic_DNA"/>
</dbReference>
<evidence type="ECO:0000313" key="14">
    <source>
        <dbReference type="Proteomes" id="UP000224130"/>
    </source>
</evidence>
<keyword evidence="5" id="KW-0479">Metal-binding</keyword>
<sequence>MGSEKRIDVVGAVIIDQGLILCAQRGPSGSLAGMWEFPGGKIEPGETPQEALQREIDEELDCTVLVGQQVESTRHQYDFGIVTLTTFYCHLVAGTPTLSEHAAVRWLAPAELSELAWAPADIPAVEKIQADLPS</sequence>
<name>A0A2A9F051_9MICO</name>
<dbReference type="InterPro" id="IPR000086">
    <property type="entry name" value="NUDIX_hydrolase_dom"/>
</dbReference>
<dbReference type="EC" id="3.6.1.55" evidence="11"/>
<dbReference type="PANTHER" id="PTHR47707">
    <property type="entry name" value="8-OXO-DGTP DIPHOSPHATASE"/>
    <property type="match status" value="1"/>
</dbReference>
<dbReference type="PANTHER" id="PTHR47707:SF1">
    <property type="entry name" value="NUDIX HYDROLASE FAMILY PROTEIN"/>
    <property type="match status" value="1"/>
</dbReference>
<evidence type="ECO:0000256" key="5">
    <source>
        <dbReference type="ARBA" id="ARBA00022723"/>
    </source>
</evidence>
<dbReference type="GO" id="GO:0044716">
    <property type="term" value="F:8-oxo-GDP phosphatase activity"/>
    <property type="evidence" value="ECO:0007669"/>
    <property type="project" value="TreeGrafter"/>
</dbReference>
<evidence type="ECO:0000256" key="7">
    <source>
        <dbReference type="ARBA" id="ARBA00022801"/>
    </source>
</evidence>
<keyword evidence="7" id="KW-0378">Hydrolase</keyword>
<dbReference type="GO" id="GO:0006260">
    <property type="term" value="P:DNA replication"/>
    <property type="evidence" value="ECO:0007669"/>
    <property type="project" value="UniProtKB-KW"/>
</dbReference>
<comment type="cofactor">
    <cofactor evidence="1">
        <name>Mg(2+)</name>
        <dbReference type="ChEBI" id="CHEBI:18420"/>
    </cofactor>
</comment>
<keyword evidence="6" id="KW-0227">DNA damage</keyword>
<keyword evidence="3" id="KW-0515">Mutator protein</keyword>
<dbReference type="PRINTS" id="PR00502">
    <property type="entry name" value="NUDIXFAMILY"/>
</dbReference>